<dbReference type="GO" id="GO:0015074">
    <property type="term" value="P:DNA integration"/>
    <property type="evidence" value="ECO:0007669"/>
    <property type="project" value="InterPro"/>
</dbReference>
<keyword evidence="1" id="KW-0233">DNA recombination</keyword>
<dbReference type="GO" id="GO:0006310">
    <property type="term" value="P:DNA recombination"/>
    <property type="evidence" value="ECO:0007669"/>
    <property type="project" value="UniProtKB-KW"/>
</dbReference>
<name>A0A9W6X6C9_9STRA</name>
<comment type="caution">
    <text evidence="2">The sequence shown here is derived from an EMBL/GenBank/DDBJ whole genome shotgun (WGS) entry which is preliminary data.</text>
</comment>
<dbReference type="AlphaFoldDB" id="A0A9W6X6C9"/>
<dbReference type="EMBL" id="BSXT01000689">
    <property type="protein sequence ID" value="GMF32468.1"/>
    <property type="molecule type" value="Genomic_DNA"/>
</dbReference>
<dbReference type="InterPro" id="IPR013762">
    <property type="entry name" value="Integrase-like_cat_sf"/>
</dbReference>
<dbReference type="Gene3D" id="1.10.443.10">
    <property type="entry name" value="Intergrase catalytic core"/>
    <property type="match status" value="1"/>
</dbReference>
<reference evidence="2" key="1">
    <citation type="submission" date="2023-04" db="EMBL/GenBank/DDBJ databases">
        <title>Phytophthora fragariaefolia NBRC 109709.</title>
        <authorList>
            <person name="Ichikawa N."/>
            <person name="Sato H."/>
            <person name="Tonouchi N."/>
        </authorList>
    </citation>
    <scope>NUCLEOTIDE SEQUENCE</scope>
    <source>
        <strain evidence="2">NBRC 109709</strain>
    </source>
</reference>
<gene>
    <name evidence="2" type="ORF">Pfra01_000774500</name>
</gene>
<organism evidence="2 3">
    <name type="scientific">Phytophthora fragariaefolia</name>
    <dbReference type="NCBI Taxonomy" id="1490495"/>
    <lineage>
        <taxon>Eukaryota</taxon>
        <taxon>Sar</taxon>
        <taxon>Stramenopiles</taxon>
        <taxon>Oomycota</taxon>
        <taxon>Peronosporomycetes</taxon>
        <taxon>Peronosporales</taxon>
        <taxon>Peronosporaceae</taxon>
        <taxon>Phytophthora</taxon>
    </lineage>
</organism>
<dbReference type="GO" id="GO:0003677">
    <property type="term" value="F:DNA binding"/>
    <property type="evidence" value="ECO:0007669"/>
    <property type="project" value="InterPro"/>
</dbReference>
<sequence length="128" mass="14215">MILYLYNNARSSSEFQDAALLFLLWYLFGRASDLSLIRKQNISVDAAEVFFVRFIRTKTSEEQGLSLFPDADFTACPLHAIATVLITHTAPSVTLIDNLPEIPVEDAVTMTPATPLVEVLNNPDELTV</sequence>
<protein>
    <submittedName>
        <fullName evidence="2">Unnamed protein product</fullName>
    </submittedName>
</protein>
<accession>A0A9W6X6C9</accession>
<proteinExistence type="predicted"/>
<evidence type="ECO:0000256" key="1">
    <source>
        <dbReference type="ARBA" id="ARBA00023172"/>
    </source>
</evidence>
<evidence type="ECO:0000313" key="3">
    <source>
        <dbReference type="Proteomes" id="UP001165121"/>
    </source>
</evidence>
<evidence type="ECO:0000313" key="2">
    <source>
        <dbReference type="EMBL" id="GMF32468.1"/>
    </source>
</evidence>
<dbReference type="OrthoDB" id="91344at2759"/>
<dbReference type="InterPro" id="IPR011010">
    <property type="entry name" value="DNA_brk_join_enz"/>
</dbReference>
<keyword evidence="3" id="KW-1185">Reference proteome</keyword>
<dbReference type="SUPFAM" id="SSF56349">
    <property type="entry name" value="DNA breaking-rejoining enzymes"/>
    <property type="match status" value="1"/>
</dbReference>
<dbReference type="Proteomes" id="UP001165121">
    <property type="component" value="Unassembled WGS sequence"/>
</dbReference>